<dbReference type="SUPFAM" id="SSF81324">
    <property type="entry name" value="Voltage-gated potassium channels"/>
    <property type="match status" value="1"/>
</dbReference>
<evidence type="ECO:0000256" key="14">
    <source>
        <dbReference type="SAM" id="Coils"/>
    </source>
</evidence>
<dbReference type="InterPro" id="IPR000014">
    <property type="entry name" value="PAS"/>
</dbReference>
<evidence type="ECO:0000256" key="13">
    <source>
        <dbReference type="ARBA" id="ARBA00034430"/>
    </source>
</evidence>
<evidence type="ECO:0000256" key="12">
    <source>
        <dbReference type="ARBA" id="ARBA00023303"/>
    </source>
</evidence>
<protein>
    <submittedName>
        <fullName evidence="19">Potassium voltage-gated channel sub H member 4</fullName>
    </submittedName>
</protein>
<evidence type="ECO:0000256" key="5">
    <source>
        <dbReference type="ARBA" id="ARBA00022826"/>
    </source>
</evidence>
<keyword evidence="2" id="KW-0813">Transport</keyword>
<feature type="compositionally biased region" description="Basic residues" evidence="15">
    <location>
        <begin position="1145"/>
        <end position="1154"/>
    </location>
</feature>
<dbReference type="NCBIfam" id="TIGR00229">
    <property type="entry name" value="sensory_box"/>
    <property type="match status" value="1"/>
</dbReference>
<evidence type="ECO:0000256" key="8">
    <source>
        <dbReference type="ARBA" id="ARBA00022989"/>
    </source>
</evidence>
<keyword evidence="12" id="KW-0407">Ion channel</keyword>
<dbReference type="InterPro" id="IPR000595">
    <property type="entry name" value="cNMP-bd_dom"/>
</dbReference>
<feature type="region of interest" description="Disordered" evidence="15">
    <location>
        <begin position="897"/>
        <end position="916"/>
    </location>
</feature>
<dbReference type="InterPro" id="IPR001610">
    <property type="entry name" value="PAC"/>
</dbReference>
<proteinExistence type="predicted"/>
<evidence type="ECO:0000313" key="19">
    <source>
        <dbReference type="EMBL" id="KAJ7382758.1"/>
    </source>
</evidence>
<feature type="compositionally biased region" description="Polar residues" evidence="15">
    <location>
        <begin position="903"/>
        <end position="916"/>
    </location>
</feature>
<dbReference type="FunFam" id="3.30.450.20:FF:000001">
    <property type="entry name" value="Potassium voltage-gated channel subfamily H member 7"/>
    <property type="match status" value="1"/>
</dbReference>
<evidence type="ECO:0000313" key="20">
    <source>
        <dbReference type="Proteomes" id="UP001163046"/>
    </source>
</evidence>
<feature type="transmembrane region" description="Helical" evidence="16">
    <location>
        <begin position="462"/>
        <end position="486"/>
    </location>
</feature>
<evidence type="ECO:0000259" key="17">
    <source>
        <dbReference type="PROSITE" id="PS50042"/>
    </source>
</evidence>
<dbReference type="PROSITE" id="PS50113">
    <property type="entry name" value="PAC"/>
    <property type="match status" value="1"/>
</dbReference>
<dbReference type="SMART" id="SM00100">
    <property type="entry name" value="cNMP"/>
    <property type="match status" value="1"/>
</dbReference>
<dbReference type="Proteomes" id="UP001163046">
    <property type="component" value="Unassembled WGS sequence"/>
</dbReference>
<feature type="region of interest" description="Disordered" evidence="15">
    <location>
        <begin position="1020"/>
        <end position="1184"/>
    </location>
</feature>
<evidence type="ECO:0000256" key="9">
    <source>
        <dbReference type="ARBA" id="ARBA00023065"/>
    </source>
</evidence>
<dbReference type="OrthoDB" id="432483at2759"/>
<dbReference type="InterPro" id="IPR035965">
    <property type="entry name" value="PAS-like_dom_sf"/>
</dbReference>
<dbReference type="InterPro" id="IPR003950">
    <property type="entry name" value="K_chnl_volt-dep_ELK"/>
</dbReference>
<evidence type="ECO:0000256" key="4">
    <source>
        <dbReference type="ARBA" id="ARBA00022692"/>
    </source>
</evidence>
<evidence type="ECO:0000256" key="11">
    <source>
        <dbReference type="ARBA" id="ARBA00023180"/>
    </source>
</evidence>
<feature type="transmembrane region" description="Helical" evidence="16">
    <location>
        <begin position="300"/>
        <end position="322"/>
    </location>
</feature>
<dbReference type="PANTHER" id="PTHR10217">
    <property type="entry name" value="VOLTAGE AND LIGAND GATED POTASSIUM CHANNEL"/>
    <property type="match status" value="1"/>
</dbReference>
<dbReference type="GO" id="GO:0005249">
    <property type="term" value="F:voltage-gated potassium channel activity"/>
    <property type="evidence" value="ECO:0007669"/>
    <property type="project" value="InterPro"/>
</dbReference>
<dbReference type="GO" id="GO:0042391">
    <property type="term" value="P:regulation of membrane potential"/>
    <property type="evidence" value="ECO:0007669"/>
    <property type="project" value="TreeGrafter"/>
</dbReference>
<evidence type="ECO:0000256" key="1">
    <source>
        <dbReference type="ARBA" id="ARBA00004141"/>
    </source>
</evidence>
<evidence type="ECO:0000256" key="15">
    <source>
        <dbReference type="SAM" id="MobiDB-lite"/>
    </source>
</evidence>
<dbReference type="InterPro" id="IPR003938">
    <property type="entry name" value="K_chnl_volt-dep_EAG/ELK/ERG"/>
</dbReference>
<dbReference type="PANTHER" id="PTHR10217:SF637">
    <property type="entry name" value="EAG-LIKE K[+] CHANNEL, ISOFORM A"/>
    <property type="match status" value="1"/>
</dbReference>
<feature type="compositionally biased region" description="Polar residues" evidence="15">
    <location>
        <begin position="1160"/>
        <end position="1170"/>
    </location>
</feature>
<dbReference type="SUPFAM" id="SSF51206">
    <property type="entry name" value="cAMP-binding domain-like"/>
    <property type="match status" value="1"/>
</dbReference>
<organism evidence="19 20">
    <name type="scientific">Desmophyllum pertusum</name>
    <dbReference type="NCBI Taxonomy" id="174260"/>
    <lineage>
        <taxon>Eukaryota</taxon>
        <taxon>Metazoa</taxon>
        <taxon>Cnidaria</taxon>
        <taxon>Anthozoa</taxon>
        <taxon>Hexacorallia</taxon>
        <taxon>Scleractinia</taxon>
        <taxon>Caryophylliina</taxon>
        <taxon>Caryophylliidae</taxon>
        <taxon>Desmophyllum</taxon>
    </lineage>
</organism>
<dbReference type="Gene3D" id="2.60.120.10">
    <property type="entry name" value="Jelly Rolls"/>
    <property type="match status" value="1"/>
</dbReference>
<keyword evidence="6" id="KW-0851">Voltage-gated channel</keyword>
<dbReference type="PRINTS" id="PR01465">
    <property type="entry name" value="ELKCHANNEL"/>
</dbReference>
<comment type="subcellular location">
    <subcellularLocation>
        <location evidence="1">Membrane</location>
        <topology evidence="1">Multi-pass membrane protein</topology>
    </subcellularLocation>
</comment>
<feature type="transmembrane region" description="Helical" evidence="16">
    <location>
        <begin position="371"/>
        <end position="394"/>
    </location>
</feature>
<keyword evidence="11" id="KW-0325">Glycoprotein</keyword>
<dbReference type="InterPro" id="IPR005821">
    <property type="entry name" value="Ion_trans_dom"/>
</dbReference>
<dbReference type="GO" id="GO:0005886">
    <property type="term" value="C:plasma membrane"/>
    <property type="evidence" value="ECO:0007669"/>
    <property type="project" value="TreeGrafter"/>
</dbReference>
<feature type="compositionally biased region" description="Polar residues" evidence="15">
    <location>
        <begin position="1069"/>
        <end position="1083"/>
    </location>
</feature>
<evidence type="ECO:0000256" key="10">
    <source>
        <dbReference type="ARBA" id="ARBA00023136"/>
    </source>
</evidence>
<keyword evidence="5" id="KW-0631">Potassium channel</keyword>
<dbReference type="Gene3D" id="1.10.1200.260">
    <property type="match status" value="1"/>
</dbReference>
<dbReference type="GO" id="GO:0034702">
    <property type="term" value="C:monoatomic ion channel complex"/>
    <property type="evidence" value="ECO:0007669"/>
    <property type="project" value="UniProtKB-KW"/>
</dbReference>
<feature type="domain" description="PAC" evidence="18">
    <location>
        <begin position="93"/>
        <end position="145"/>
    </location>
</feature>
<feature type="coiled-coil region" evidence="14">
    <location>
        <begin position="1456"/>
        <end position="1483"/>
    </location>
</feature>
<dbReference type="CDD" id="cd00130">
    <property type="entry name" value="PAS"/>
    <property type="match status" value="1"/>
</dbReference>
<feature type="transmembrane region" description="Helical" evidence="16">
    <location>
        <begin position="261"/>
        <end position="279"/>
    </location>
</feature>
<dbReference type="Gene3D" id="1.10.287.70">
    <property type="match status" value="1"/>
</dbReference>
<dbReference type="PROSITE" id="PS50042">
    <property type="entry name" value="CNMP_BINDING_3"/>
    <property type="match status" value="1"/>
</dbReference>
<evidence type="ECO:0000256" key="6">
    <source>
        <dbReference type="ARBA" id="ARBA00022882"/>
    </source>
</evidence>
<evidence type="ECO:0000256" key="7">
    <source>
        <dbReference type="ARBA" id="ARBA00022958"/>
    </source>
</evidence>
<dbReference type="EMBL" id="MU825915">
    <property type="protein sequence ID" value="KAJ7382758.1"/>
    <property type="molecule type" value="Genomic_DNA"/>
</dbReference>
<feature type="region of interest" description="Disordered" evidence="15">
    <location>
        <begin position="813"/>
        <end position="839"/>
    </location>
</feature>
<sequence length="1501" mass="169591">MPIRRGRFAPQNTFLETIAQKFDRGNSNFVLGSAQEKNNYPIVYCSDGFCELTGFTRSELMRRSCGCNFLYGLETNQDDITNIQKALKAQVELKKEIMFYKKNGSPFWCLLDIVPIKNEKGNVVLFLASHKDITKRKISGEISEQDVAAVGSSQKLSRSRSRKFSRDVLLHLSRQYQQSTNATNKTNPRRPVKRARSFSFNSERLPQYKRESDKKSKFLFLHYSATKGFWDWWILILTTYIAIMVPYNVAFRRNDRKRDLIIFDMVIELFFIMDIVVHFRTSFVDLSGRIIYDQKKIAIHYLKGWFILDFLAALPFEALYFVNQSWANSAFDRKGSTFNEGFLIQLLKCGRLLRLFRVVRKLHRYTEYSAILLTLLMIAFAMMAHWFACIWYVIGLSEVLERSTVSWLYALGDAINKPYVNFTAGTGPDEGSAYVTALYFTLTSMTTVGFGNVAANTNGEKVFAVVIMLIGALMHAAIFGNVAAIIQKLYANRVRYHSRANEIKQFIRVHRIEQDLANRLEDYFHTTWSLSGGVDTSEILTTFPDELQSDVCMHLYKGLLELNPFNQAPRGCLKMLSPQVRTIYIGPGEVLLAQNDVINSIYYIASGSMEVLQGESVAAILGKGDLFGEDISRKTPAKRANGDVRALTYCDVYFLTRERLQNVLHFYQDFAFKFTENLELTYDLGASERDIWRRGGLDSISEDEEEEDEETESNALDGVFNHVNHAIQSNHHYGNANRFNRRPGHKLNLYRKPNHLKSMESWGGLKKNNASEWRNRSNHVEKQPLCVLSPEDETPQSPRSLIRQLAVEVNAGSKNNAMDSSPEEKSSSEPFSDPSLEWDQENFSLNNDANLSHDENDGESFEMKNMNTGISLAVMEEIEEERDHDECDKLLTQNMTSEDEFTDSNSQESDSPSLTKKYSSDFSKHLYLGCEENDVDSPIPYSNGDLNAFPETENTEYSEDMPCGLYDSVGDTSRGLYDDVVDTPRDLYNDDILRGLYDDDIGDTLRGLYDDVASMGYTDFDTRSPRFVSSPTPSTLHKSPVQSIPTSPVDSTRGSCRRGFSELPFRGSLTDSFKLSGPRSSYGSPKGISGNPRDNRENSAGSSKNSGRLLGLEKPDSPRNKFASIFSELRAPRPTAGSLKEGRSRQGRPKKGPLRRALTEFNSPTSSCGSLNEKPAAPSRRRKVSTAIQPPTIFAPLVANVNNPYKDFVPPVRESAITCDCDPVDHIPCEGLRLISTDDYNNCFEGKCNSFKSENSEDKRGDFYKTAGDLIAEKQLRCLSDRGSVAQLAEHDVFSSRSTLSSETSCDKRELLSDPSQKIDDSSIECSSVKEITDCFELPFPSYSNLNRRPSLSGAYSTQCIEKEEIPESDELGELVFRPMRSSFSEPHLSLRLPMLDGISEQRFSEEDVDNESLASQDTTSRNFEDIFKDVCSTKEAIEKLELILNSPEPDMHTDLADTKQTVQKLDKQVLNLNREVASLSSDVKTVLELLKSLKNGQVVV</sequence>
<dbReference type="InterPro" id="IPR000700">
    <property type="entry name" value="PAS-assoc_C"/>
</dbReference>
<comment type="caution">
    <text evidence="19">The sequence shown here is derived from an EMBL/GenBank/DDBJ whole genome shotgun (WGS) entry which is preliminary data.</text>
</comment>
<dbReference type="Pfam" id="PF00520">
    <property type="entry name" value="Ion_trans"/>
    <property type="match status" value="1"/>
</dbReference>
<feature type="transmembrane region" description="Helical" evidence="16">
    <location>
        <begin position="229"/>
        <end position="249"/>
    </location>
</feature>
<accession>A0A9W9ZJ81</accession>
<dbReference type="Pfam" id="PF13426">
    <property type="entry name" value="PAS_9"/>
    <property type="match status" value="1"/>
</dbReference>
<keyword evidence="9" id="KW-0406">Ion transport</keyword>
<dbReference type="InterPro" id="IPR018490">
    <property type="entry name" value="cNMP-bd_dom_sf"/>
</dbReference>
<evidence type="ECO:0000256" key="3">
    <source>
        <dbReference type="ARBA" id="ARBA00022538"/>
    </source>
</evidence>
<reference evidence="19" key="1">
    <citation type="submission" date="2023-01" db="EMBL/GenBank/DDBJ databases">
        <title>Genome assembly of the deep-sea coral Lophelia pertusa.</title>
        <authorList>
            <person name="Herrera S."/>
            <person name="Cordes E."/>
        </authorList>
    </citation>
    <scope>NUCLEOTIDE SEQUENCE</scope>
    <source>
        <strain evidence="19">USNM1676648</strain>
        <tissue evidence="19">Polyp</tissue>
    </source>
</reference>
<keyword evidence="3" id="KW-0633">Potassium transport</keyword>
<keyword evidence="8 16" id="KW-1133">Transmembrane helix</keyword>
<dbReference type="PRINTS" id="PR01463">
    <property type="entry name" value="EAGCHANLFMLY"/>
</dbReference>
<keyword evidence="7" id="KW-0630">Potassium</keyword>
<dbReference type="CDD" id="cd00038">
    <property type="entry name" value="CAP_ED"/>
    <property type="match status" value="1"/>
</dbReference>
<keyword evidence="10 16" id="KW-0472">Membrane</keyword>
<feature type="transmembrane region" description="Helical" evidence="16">
    <location>
        <begin position="433"/>
        <end position="455"/>
    </location>
</feature>
<dbReference type="SMART" id="SM00086">
    <property type="entry name" value="PAC"/>
    <property type="match status" value="1"/>
</dbReference>
<gene>
    <name evidence="19" type="primary">KCNH4</name>
    <name evidence="19" type="ORF">OS493_033043</name>
</gene>
<name>A0A9W9ZJ81_9CNID</name>
<feature type="domain" description="Cyclic nucleotide-binding" evidence="17">
    <location>
        <begin position="584"/>
        <end position="664"/>
    </location>
</feature>
<dbReference type="InterPro" id="IPR050818">
    <property type="entry name" value="KCNH_animal-type"/>
</dbReference>
<dbReference type="SUPFAM" id="SSF55785">
    <property type="entry name" value="PYP-like sensor domain (PAS domain)"/>
    <property type="match status" value="1"/>
</dbReference>
<dbReference type="InterPro" id="IPR014710">
    <property type="entry name" value="RmlC-like_jellyroll"/>
</dbReference>
<feature type="compositionally biased region" description="Polar residues" evidence="15">
    <location>
        <begin position="1027"/>
        <end position="1054"/>
    </location>
</feature>
<dbReference type="FunFam" id="1.10.287.70:FF:000123">
    <property type="entry name" value="Potassium channel KAT3"/>
    <property type="match status" value="1"/>
</dbReference>
<keyword evidence="14" id="KW-0175">Coiled coil</keyword>
<keyword evidence="20" id="KW-1185">Reference proteome</keyword>
<dbReference type="Gene3D" id="3.30.450.20">
    <property type="entry name" value="PAS domain"/>
    <property type="match status" value="1"/>
</dbReference>
<dbReference type="Pfam" id="PF00027">
    <property type="entry name" value="cNMP_binding"/>
    <property type="match status" value="1"/>
</dbReference>
<keyword evidence="4 16" id="KW-0812">Transmembrane</keyword>
<evidence type="ECO:0000256" key="2">
    <source>
        <dbReference type="ARBA" id="ARBA00022448"/>
    </source>
</evidence>
<evidence type="ECO:0000256" key="16">
    <source>
        <dbReference type="SAM" id="Phobius"/>
    </source>
</evidence>
<dbReference type="FunFam" id="2.60.120.10:FF:000222">
    <property type="entry name" value="Predicted protein"/>
    <property type="match status" value="1"/>
</dbReference>
<evidence type="ECO:0000259" key="18">
    <source>
        <dbReference type="PROSITE" id="PS50113"/>
    </source>
</evidence>
<comment type="catalytic activity">
    <reaction evidence="13">
        <text>K(+)(in) = K(+)(out)</text>
        <dbReference type="Rhea" id="RHEA:29463"/>
        <dbReference type="ChEBI" id="CHEBI:29103"/>
    </reaction>
</comment>